<feature type="region of interest" description="Disordered" evidence="1">
    <location>
        <begin position="76"/>
        <end position="138"/>
    </location>
</feature>
<comment type="caution">
    <text evidence="2">The sequence shown here is derived from an EMBL/GenBank/DDBJ whole genome shotgun (WGS) entry which is preliminary data.</text>
</comment>
<keyword evidence="3" id="KW-1185">Reference proteome</keyword>
<accession>A0AA39R2J9</accession>
<dbReference type="AlphaFoldDB" id="A0AA39R2J9"/>
<feature type="compositionally biased region" description="Basic and acidic residues" evidence="1">
    <location>
        <begin position="97"/>
        <end position="108"/>
    </location>
</feature>
<evidence type="ECO:0000256" key="1">
    <source>
        <dbReference type="SAM" id="MobiDB-lite"/>
    </source>
</evidence>
<dbReference type="EMBL" id="JAFEKC020000009">
    <property type="protein sequence ID" value="KAK0512851.1"/>
    <property type="molecule type" value="Genomic_DNA"/>
</dbReference>
<sequence length="138" mass="15702">MWAATKESLPQYFNGITTWFYPLSTSPPLQILQGRAIVPHRTIYIQKARQLRKTSPNPRWISSDIRDGMAAHANAKPTGSRMLQQVSSNTKISTNARKRDFTEYKDYTDEIPCPQNTKRAGQSVSDPREPGVRKPRSI</sequence>
<organism evidence="2 3">
    <name type="scientific">Cladonia borealis</name>
    <dbReference type="NCBI Taxonomy" id="184061"/>
    <lineage>
        <taxon>Eukaryota</taxon>
        <taxon>Fungi</taxon>
        <taxon>Dikarya</taxon>
        <taxon>Ascomycota</taxon>
        <taxon>Pezizomycotina</taxon>
        <taxon>Lecanoromycetes</taxon>
        <taxon>OSLEUM clade</taxon>
        <taxon>Lecanoromycetidae</taxon>
        <taxon>Lecanorales</taxon>
        <taxon>Lecanorineae</taxon>
        <taxon>Cladoniaceae</taxon>
        <taxon>Cladonia</taxon>
    </lineage>
</organism>
<evidence type="ECO:0000313" key="3">
    <source>
        <dbReference type="Proteomes" id="UP001166286"/>
    </source>
</evidence>
<proteinExistence type="predicted"/>
<protein>
    <submittedName>
        <fullName evidence="2">Uncharacterized protein</fullName>
    </submittedName>
</protein>
<feature type="compositionally biased region" description="Polar residues" evidence="1">
    <location>
        <begin position="114"/>
        <end position="125"/>
    </location>
</feature>
<evidence type="ECO:0000313" key="2">
    <source>
        <dbReference type="EMBL" id="KAK0512851.1"/>
    </source>
</evidence>
<dbReference type="Proteomes" id="UP001166286">
    <property type="component" value="Unassembled WGS sequence"/>
</dbReference>
<reference evidence="2" key="1">
    <citation type="submission" date="2023-03" db="EMBL/GenBank/DDBJ databases">
        <title>Complete genome of Cladonia borealis.</title>
        <authorList>
            <person name="Park H."/>
        </authorList>
    </citation>
    <scope>NUCLEOTIDE SEQUENCE</scope>
    <source>
        <strain evidence="2">ANT050790</strain>
    </source>
</reference>
<name>A0AA39R2J9_9LECA</name>
<feature type="compositionally biased region" description="Polar residues" evidence="1">
    <location>
        <begin position="81"/>
        <end position="95"/>
    </location>
</feature>
<gene>
    <name evidence="2" type="ORF">JMJ35_004868</name>
</gene>